<comment type="caution">
    <text evidence="1">The sequence shown here is derived from an EMBL/GenBank/DDBJ whole genome shotgun (WGS) entry which is preliminary data.</text>
</comment>
<keyword evidence="2" id="KW-1185">Reference proteome</keyword>
<protein>
    <submittedName>
        <fullName evidence="1">Uncharacterized protein</fullName>
    </submittedName>
</protein>
<sequence>MSKFNGHPPFCFIFPKNKSLMFVKMWGALAVIQMCFPQLFAYPSAKSCERDKIKHYIQVHY</sequence>
<evidence type="ECO:0000313" key="2">
    <source>
        <dbReference type="Proteomes" id="UP000248079"/>
    </source>
</evidence>
<gene>
    <name evidence="1" type="ORF">DF185_03710</name>
</gene>
<name>A0A2V4A312_9BACT</name>
<dbReference type="EMBL" id="QFLI01000001">
    <property type="protein sequence ID" value="PXY03199.1"/>
    <property type="molecule type" value="Genomic_DNA"/>
</dbReference>
<organism evidence="1 2">
    <name type="scientific">Marinifilum breve</name>
    <dbReference type="NCBI Taxonomy" id="2184082"/>
    <lineage>
        <taxon>Bacteria</taxon>
        <taxon>Pseudomonadati</taxon>
        <taxon>Bacteroidota</taxon>
        <taxon>Bacteroidia</taxon>
        <taxon>Marinilabiliales</taxon>
        <taxon>Marinifilaceae</taxon>
    </lineage>
</organism>
<dbReference type="AlphaFoldDB" id="A0A2V4A312"/>
<accession>A0A2V4A312</accession>
<reference evidence="1 2" key="1">
    <citation type="submission" date="2018-05" db="EMBL/GenBank/DDBJ databases">
        <title>Marinifilum breve JC075T sp. nov., a marine bacterium isolated from Yongle Blue Hole in the South China Sea.</title>
        <authorList>
            <person name="Fu T."/>
        </authorList>
    </citation>
    <scope>NUCLEOTIDE SEQUENCE [LARGE SCALE GENOMIC DNA]</scope>
    <source>
        <strain evidence="1 2">JC075</strain>
    </source>
</reference>
<dbReference type="Proteomes" id="UP000248079">
    <property type="component" value="Unassembled WGS sequence"/>
</dbReference>
<evidence type="ECO:0000313" key="1">
    <source>
        <dbReference type="EMBL" id="PXY03199.1"/>
    </source>
</evidence>
<proteinExistence type="predicted"/>